<name>A0A388T7E5_9ACTN</name>
<evidence type="ECO:0000313" key="2">
    <source>
        <dbReference type="EMBL" id="GBQ04201.1"/>
    </source>
</evidence>
<comment type="caution">
    <text evidence="2">The sequence shown here is derived from an EMBL/GenBank/DDBJ whole genome shotgun (WGS) entry which is preliminary data.</text>
</comment>
<feature type="region of interest" description="Disordered" evidence="1">
    <location>
        <begin position="1"/>
        <end position="64"/>
    </location>
</feature>
<sequence>MPGHEVVPRVLRAGGAGAVPSRTPAARAGVRDVRPGDPGQEEGSRRVTADWSSSGWVQAERCPA</sequence>
<dbReference type="Proteomes" id="UP000265354">
    <property type="component" value="Unassembled WGS sequence"/>
</dbReference>
<evidence type="ECO:0000256" key="1">
    <source>
        <dbReference type="SAM" id="MobiDB-lite"/>
    </source>
</evidence>
<protein>
    <submittedName>
        <fullName evidence="2">Uncharacterized protein</fullName>
    </submittedName>
</protein>
<evidence type="ECO:0000313" key="3">
    <source>
        <dbReference type="Proteomes" id="UP000265354"/>
    </source>
</evidence>
<dbReference type="EMBL" id="BGZL01000031">
    <property type="protein sequence ID" value="GBQ04201.1"/>
    <property type="molecule type" value="Genomic_DNA"/>
</dbReference>
<accession>A0A388T7E5</accession>
<dbReference type="AlphaFoldDB" id="A0A388T7E5"/>
<organism evidence="2 3">
    <name type="scientific">Streptomyces spongiicola</name>
    <dbReference type="NCBI Taxonomy" id="1690221"/>
    <lineage>
        <taxon>Bacteria</taxon>
        <taxon>Bacillati</taxon>
        <taxon>Actinomycetota</taxon>
        <taxon>Actinomycetes</taxon>
        <taxon>Kitasatosporales</taxon>
        <taxon>Streptomycetaceae</taxon>
        <taxon>Streptomyces</taxon>
    </lineage>
</organism>
<reference evidence="2 3" key="1">
    <citation type="submission" date="2018-07" db="EMBL/GenBank/DDBJ databases">
        <title>Whole Genome Shotgun Sequence of Streptomyces spongiicola strain 531S.</title>
        <authorList>
            <person name="Dohra H."/>
            <person name="Kodani S."/>
        </authorList>
    </citation>
    <scope>NUCLEOTIDE SEQUENCE [LARGE SCALE GENOMIC DNA]</scope>
    <source>
        <strain evidence="2 3">531S</strain>
    </source>
</reference>
<proteinExistence type="predicted"/>
<gene>
    <name evidence="2" type="ORF">SSP531S_56930</name>
</gene>